<feature type="transmembrane region" description="Helical" evidence="1">
    <location>
        <begin position="21"/>
        <end position="40"/>
    </location>
</feature>
<evidence type="ECO:0000256" key="1">
    <source>
        <dbReference type="SAM" id="Phobius"/>
    </source>
</evidence>
<organism evidence="2 3">
    <name type="scientific">Geopseudomonas guangdongensis</name>
    <dbReference type="NCBI Taxonomy" id="1245526"/>
    <lineage>
        <taxon>Bacteria</taxon>
        <taxon>Pseudomonadati</taxon>
        <taxon>Pseudomonadota</taxon>
        <taxon>Gammaproteobacteria</taxon>
        <taxon>Pseudomonadales</taxon>
        <taxon>Pseudomonadaceae</taxon>
        <taxon>Geopseudomonas</taxon>
    </lineage>
</organism>
<name>A0A1H2EHH5_9GAMM</name>
<evidence type="ECO:0000313" key="3">
    <source>
        <dbReference type="Proteomes" id="UP000243063"/>
    </source>
</evidence>
<dbReference type="EMBL" id="LT629780">
    <property type="protein sequence ID" value="SDT94595.1"/>
    <property type="molecule type" value="Genomic_DNA"/>
</dbReference>
<dbReference type="OrthoDB" id="7062495at2"/>
<keyword evidence="3" id="KW-1185">Reference proteome</keyword>
<evidence type="ECO:0000313" key="2">
    <source>
        <dbReference type="EMBL" id="SDT94595.1"/>
    </source>
</evidence>
<gene>
    <name evidence="2" type="ORF">SAMN05216580_0607</name>
</gene>
<dbReference type="STRING" id="1245526.SAMN05216580_0607"/>
<protein>
    <submittedName>
        <fullName evidence="2">MSHA biogenesis protein MshP</fullName>
    </submittedName>
</protein>
<dbReference type="AlphaFoldDB" id="A0A1H2EHH5"/>
<keyword evidence="1" id="KW-0472">Membrane</keyword>
<sequence length="147" mass="16145">MEKKSCCYNRFMSTMRPERGFALVAALFVMVVIGLAVAAMSRLSVTQTASVDLLLQQARAYQAARAGLEWGIVRAVRHDCSAAPPFTVGNASVSVECKSLSLCDDADLAEETPDKIKCYYLTARAELGDDRDYAWRKLETVVETEAP</sequence>
<dbReference type="Proteomes" id="UP000243063">
    <property type="component" value="Chromosome I"/>
</dbReference>
<reference evidence="3" key="1">
    <citation type="submission" date="2016-10" db="EMBL/GenBank/DDBJ databases">
        <authorList>
            <person name="Varghese N."/>
            <person name="Submissions S."/>
        </authorList>
    </citation>
    <scope>NUCLEOTIDE SEQUENCE [LARGE SCALE GENOMIC DNA]</scope>
    <source>
        <strain evidence="3">CCTCC 2012022</strain>
    </source>
</reference>
<accession>A0A1H2EHH5</accession>
<keyword evidence="1" id="KW-0812">Transmembrane</keyword>
<keyword evidence="1" id="KW-1133">Transmembrane helix</keyword>
<proteinExistence type="predicted"/>